<proteinExistence type="predicted"/>
<sequence length="103" mass="11609">MFDCTINPVACFDFGFVFITFIFFLSIIHIKYNICLSSFSLICLFSSLYSFVYMMQGLSSLPMELPAVKYGQSGVTGSITLDRSKSYVCFKLEPFLAQLFLSG</sequence>
<accession>A0ACB9GPJ4</accession>
<dbReference type="Proteomes" id="UP001056120">
    <property type="component" value="Linkage Group LG14"/>
</dbReference>
<comment type="caution">
    <text evidence="1">The sequence shown here is derived from an EMBL/GenBank/DDBJ whole genome shotgun (WGS) entry which is preliminary data.</text>
</comment>
<keyword evidence="2" id="KW-1185">Reference proteome</keyword>
<dbReference type="EMBL" id="CM042031">
    <property type="protein sequence ID" value="KAI3785359.1"/>
    <property type="molecule type" value="Genomic_DNA"/>
</dbReference>
<reference evidence="1 2" key="2">
    <citation type="journal article" date="2022" name="Mol. Ecol. Resour.">
        <title>The genomes of chicory, endive, great burdock and yacon provide insights into Asteraceae paleo-polyploidization history and plant inulin production.</title>
        <authorList>
            <person name="Fan W."/>
            <person name="Wang S."/>
            <person name="Wang H."/>
            <person name="Wang A."/>
            <person name="Jiang F."/>
            <person name="Liu H."/>
            <person name="Zhao H."/>
            <person name="Xu D."/>
            <person name="Zhang Y."/>
        </authorList>
    </citation>
    <scope>NUCLEOTIDE SEQUENCE [LARGE SCALE GENOMIC DNA]</scope>
    <source>
        <strain evidence="2">cv. Yunnan</strain>
        <tissue evidence="1">Leaves</tissue>
    </source>
</reference>
<gene>
    <name evidence="1" type="ORF">L1987_44477</name>
</gene>
<evidence type="ECO:0000313" key="1">
    <source>
        <dbReference type="EMBL" id="KAI3785359.1"/>
    </source>
</evidence>
<protein>
    <submittedName>
        <fullName evidence="1">Uncharacterized protein</fullName>
    </submittedName>
</protein>
<name>A0ACB9GPJ4_9ASTR</name>
<organism evidence="1 2">
    <name type="scientific">Smallanthus sonchifolius</name>
    <dbReference type="NCBI Taxonomy" id="185202"/>
    <lineage>
        <taxon>Eukaryota</taxon>
        <taxon>Viridiplantae</taxon>
        <taxon>Streptophyta</taxon>
        <taxon>Embryophyta</taxon>
        <taxon>Tracheophyta</taxon>
        <taxon>Spermatophyta</taxon>
        <taxon>Magnoliopsida</taxon>
        <taxon>eudicotyledons</taxon>
        <taxon>Gunneridae</taxon>
        <taxon>Pentapetalae</taxon>
        <taxon>asterids</taxon>
        <taxon>campanulids</taxon>
        <taxon>Asterales</taxon>
        <taxon>Asteraceae</taxon>
        <taxon>Asteroideae</taxon>
        <taxon>Heliantheae alliance</taxon>
        <taxon>Millerieae</taxon>
        <taxon>Smallanthus</taxon>
    </lineage>
</organism>
<evidence type="ECO:0000313" key="2">
    <source>
        <dbReference type="Proteomes" id="UP001056120"/>
    </source>
</evidence>
<reference evidence="2" key="1">
    <citation type="journal article" date="2022" name="Mol. Ecol. Resour.">
        <title>The genomes of chicory, endive, great burdock and yacon provide insights into Asteraceae palaeo-polyploidization history and plant inulin production.</title>
        <authorList>
            <person name="Fan W."/>
            <person name="Wang S."/>
            <person name="Wang H."/>
            <person name="Wang A."/>
            <person name="Jiang F."/>
            <person name="Liu H."/>
            <person name="Zhao H."/>
            <person name="Xu D."/>
            <person name="Zhang Y."/>
        </authorList>
    </citation>
    <scope>NUCLEOTIDE SEQUENCE [LARGE SCALE GENOMIC DNA]</scope>
    <source>
        <strain evidence="2">cv. Yunnan</strain>
    </source>
</reference>